<dbReference type="Gene3D" id="2.40.50.100">
    <property type="match status" value="1"/>
</dbReference>
<sequence>MFITKALTKKNLESFIKQSFQFLNFSQASNLGDFLKGIGFYYATASGVSISIDDLKTPIAKKALLEGIGADFDTISKNWSLGLVSDVERFQNIINNWNSGAEALKAKIIEHFQHNDPLNSLHIMAFSGARGNMSQVRQVIGMRGLMVNQEGDIIDLPIQANFREGLSSIDYIISSYGARKGVVDTALKTADAGYLTRRLIYIAQDITVKAIDCETSSKLSFFLNHDSFSNDLIGKTLVEIRTLQNKKISFLPFKKSLSEEYLKFLKTKGPLLLFYRSALTCKLKNGICQNCYGWNLANRKIIDLGLAAGTIAAQSIGEPGTQLTMRTFHTGGVFMGQFFESQPSPFSGLLNLPINIKTTLARTISGKMVPLLLEDIKATITSIQGKEYEVFIPKSSFLYVKKSEFIKKGQILSELRRETKYLSEKKMHPIRAPFDAFILNDKISEQLYLANELKKGKSDNVILLTKGQLYSTLWYPKALNKNHLSLNNAFASSKIVIPFQGISLWSSDKKKLTIKNHLKKAELNVTCLNMEPLIKGKIEIFLKNYQYLDPHTVIGCYYYYPNVSGKIYKVKTNSKISKASKYSFFYITEKDTWKINFDTSYQLEKKEKIIFPKEMLGTTIQSPSSGTLLHKNGFQHVYQNAVALSVPKGALLSKIEGKFFKKDDVLAYLLVAKQKGEDIVQGLPKIEELLEARKVKKPALLFSSPFIFLGNWKTNPAKENLRFSKHFSKNFIYNVEILSESSKNFSFAIKPRKFALNANDPRSLRRVQKRQYILLNFFRGISPIKKLLIHKKAGHEALELKKLEVFISQNKSNSLSYSFLLNKFDLPFSVSSFIRLPEFSLFSKQSNLSLKQINKDFYNKDALELISQFSKQKKVKYILPNELTGLEKEFPLNKSKQKLASHTLQRLDTSYSHFIAQSEKLKIKISEFVDIGRFITEGTVDVHILLLNLFYYHLSLESLMLGASKSIYKLHLILLNSVQSVYRSQGVEIANNHIELILRELTSKVKIKYCHNEIFYSNETISFCLISEICKLYDQEKKKDIFYEPMLFPISKAALHKEGFLTAAGFQETKLVLTKAAVEGKKDWVRGLKESVIFGRLVPAGTGFINSKNYLDTLYYYKPINYYENTRN</sequence>
<keyword evidence="4" id="KW-0548">Nucleotidyltransferase</keyword>
<dbReference type="Gene3D" id="1.10.150.390">
    <property type="match status" value="1"/>
</dbReference>
<keyword evidence="2" id="KW-0240">DNA-directed RNA polymerase</keyword>
<evidence type="ECO:0000256" key="4">
    <source>
        <dbReference type="ARBA" id="ARBA00022695"/>
    </source>
</evidence>
<dbReference type="EMBL" id="MN935478">
    <property type="protein sequence ID" value="QOU10647.1"/>
    <property type="molecule type" value="Genomic_DNA"/>
</dbReference>
<dbReference type="GO" id="GO:0003899">
    <property type="term" value="F:DNA-directed RNA polymerase activity"/>
    <property type="evidence" value="ECO:0007669"/>
    <property type="project" value="UniProtKB-EC"/>
</dbReference>
<organism evidence="8">
    <name type="scientific">Poteriospumella lacustris</name>
    <dbReference type="NCBI Taxonomy" id="1117027"/>
    <lineage>
        <taxon>Eukaryota</taxon>
        <taxon>Sar</taxon>
        <taxon>Stramenopiles</taxon>
        <taxon>Ochrophyta</taxon>
        <taxon>Chrysophyceae</taxon>
        <taxon>Chromulinales</taxon>
        <taxon>Dinobryaceae</taxon>
        <taxon>Poteriospumella</taxon>
    </lineage>
</organism>
<proteinExistence type="predicted"/>
<dbReference type="InterPro" id="IPR038120">
    <property type="entry name" value="Rpb1_funnel_sf"/>
</dbReference>
<dbReference type="InterPro" id="IPR042102">
    <property type="entry name" value="RNA_pol_Rpb1_3_sf"/>
</dbReference>
<dbReference type="SUPFAM" id="SSF64484">
    <property type="entry name" value="beta and beta-prime subunits of DNA dependent RNA-polymerase"/>
    <property type="match status" value="1"/>
</dbReference>
<reference evidence="8" key="1">
    <citation type="journal article" date="2020" name="Front. Plant Sci.">
        <title>Comparative Plastid Genomics of Non-Photosynthetic Chrysophytes: Genome Reduction and Compaction.</title>
        <authorList>
            <person name="Kim J.I."/>
            <person name="Jeong M."/>
            <person name="Archibald J.M."/>
            <person name="Shin W."/>
        </authorList>
    </citation>
    <scope>NUCLEOTIDE SEQUENCE</scope>
    <source>
        <strain evidence="8">Yongseonkyo072317C3</strain>
    </source>
</reference>
<evidence type="ECO:0000256" key="5">
    <source>
        <dbReference type="ARBA" id="ARBA00023163"/>
    </source>
</evidence>
<evidence type="ECO:0000259" key="7">
    <source>
        <dbReference type="Pfam" id="PF05000"/>
    </source>
</evidence>
<dbReference type="GO" id="GO:0000428">
    <property type="term" value="C:DNA-directed RNA polymerase complex"/>
    <property type="evidence" value="ECO:0007669"/>
    <property type="project" value="UniProtKB-KW"/>
</dbReference>
<evidence type="ECO:0000256" key="1">
    <source>
        <dbReference type="ARBA" id="ARBA00012418"/>
    </source>
</evidence>
<dbReference type="InterPro" id="IPR007083">
    <property type="entry name" value="RNA_pol_Rpb1_4"/>
</dbReference>
<evidence type="ECO:0000259" key="6">
    <source>
        <dbReference type="Pfam" id="PF04998"/>
    </source>
</evidence>
<dbReference type="Pfam" id="PF04998">
    <property type="entry name" value="RNA_pol_Rpb1_5"/>
    <property type="match status" value="1"/>
</dbReference>
<evidence type="ECO:0000313" key="8">
    <source>
        <dbReference type="EMBL" id="QOU10647.1"/>
    </source>
</evidence>
<dbReference type="EC" id="2.7.7.6" evidence="1"/>
<dbReference type="InterPro" id="IPR045867">
    <property type="entry name" value="DNA-dir_RpoC_beta_prime"/>
</dbReference>
<dbReference type="GO" id="GO:0006351">
    <property type="term" value="P:DNA-templated transcription"/>
    <property type="evidence" value="ECO:0007669"/>
    <property type="project" value="InterPro"/>
</dbReference>
<dbReference type="Gene3D" id="1.10.1790.20">
    <property type="match status" value="1"/>
</dbReference>
<dbReference type="AlphaFoldDB" id="A0A7S6PV29"/>
<geneLocation type="plastid" evidence="8"/>
<name>A0A7S6PV29_9STRA</name>
<dbReference type="InterPro" id="IPR007081">
    <property type="entry name" value="RNA_pol_Rpb1_5"/>
</dbReference>
<feature type="domain" description="RNA polymerase Rpb1" evidence="6">
    <location>
        <begin position="165"/>
        <end position="1013"/>
    </location>
</feature>
<dbReference type="Pfam" id="PF05000">
    <property type="entry name" value="RNA_pol_Rpb1_4"/>
    <property type="match status" value="1"/>
</dbReference>
<protein>
    <recommendedName>
        <fullName evidence="1">DNA-directed RNA polymerase</fullName>
        <ecNumber evidence="1">2.7.7.6</ecNumber>
    </recommendedName>
</protein>
<accession>A0A7S6PV29</accession>
<dbReference type="PANTHER" id="PTHR19376">
    <property type="entry name" value="DNA-DIRECTED RNA POLYMERASE"/>
    <property type="match status" value="1"/>
</dbReference>
<evidence type="ECO:0000256" key="2">
    <source>
        <dbReference type="ARBA" id="ARBA00022478"/>
    </source>
</evidence>
<keyword evidence="8" id="KW-0934">Plastid</keyword>
<keyword evidence="3" id="KW-0808">Transferase</keyword>
<dbReference type="Gene3D" id="1.10.274.100">
    <property type="entry name" value="RNA polymerase Rpb1, domain 3"/>
    <property type="match status" value="1"/>
</dbReference>
<dbReference type="Gene3D" id="1.10.132.30">
    <property type="match status" value="1"/>
</dbReference>
<feature type="domain" description="RNA polymerase Rpb1" evidence="7">
    <location>
        <begin position="85"/>
        <end position="162"/>
    </location>
</feature>
<dbReference type="CDD" id="cd02655">
    <property type="entry name" value="RNAP_beta'_C"/>
    <property type="match status" value="1"/>
</dbReference>
<evidence type="ECO:0000256" key="3">
    <source>
        <dbReference type="ARBA" id="ARBA00022679"/>
    </source>
</evidence>
<dbReference type="GO" id="GO:0003677">
    <property type="term" value="F:DNA binding"/>
    <property type="evidence" value="ECO:0007669"/>
    <property type="project" value="InterPro"/>
</dbReference>
<keyword evidence="5" id="KW-0804">Transcription</keyword>
<gene>
    <name evidence="8" type="primary">rpoC2</name>
    <name evidence="8" type="ORF">PoterioPt_p012</name>
</gene>